<protein>
    <submittedName>
        <fullName evidence="1">Uncharacterized protein</fullName>
    </submittedName>
</protein>
<gene>
    <name evidence="1" type="ORF">HFQ13_03715</name>
</gene>
<comment type="caution">
    <text evidence="1">The sequence shown here is derived from an EMBL/GenBank/DDBJ whole genome shotgun (WGS) entry which is preliminary data.</text>
</comment>
<keyword evidence="2" id="KW-1185">Reference proteome</keyword>
<dbReference type="EMBL" id="JAAXYO010000039">
    <property type="protein sequence ID" value="MBU2787325.1"/>
    <property type="molecule type" value="Genomic_DNA"/>
</dbReference>
<accession>A0AAE3CJF2</accession>
<dbReference type="Proteomes" id="UP001197378">
    <property type="component" value="Unassembled WGS sequence"/>
</dbReference>
<proteinExistence type="predicted"/>
<organism evidence="1 2">
    <name type="scientific">Igneacidithiobacillus copahuensis</name>
    <dbReference type="NCBI Taxonomy" id="2724909"/>
    <lineage>
        <taxon>Bacteria</taxon>
        <taxon>Pseudomonadati</taxon>
        <taxon>Pseudomonadota</taxon>
        <taxon>Acidithiobacillia</taxon>
        <taxon>Acidithiobacillales</taxon>
        <taxon>Acidithiobacillaceae</taxon>
        <taxon>Igneacidithiobacillus</taxon>
    </lineage>
</organism>
<dbReference type="RefSeq" id="WP_215885392.1">
    <property type="nucleotide sequence ID" value="NZ_JAAXYO010000039.1"/>
</dbReference>
<evidence type="ECO:0000313" key="1">
    <source>
        <dbReference type="EMBL" id="MBU2787325.1"/>
    </source>
</evidence>
<reference evidence="1" key="1">
    <citation type="journal article" date="2021" name="ISME J.">
        <title>Genomic evolution of the class Acidithiobacillia: deep-branching Proteobacteria living in extreme acidic conditions.</title>
        <authorList>
            <person name="Moya-Beltran A."/>
            <person name="Beard S."/>
            <person name="Rojas-Villalobos C."/>
            <person name="Issotta F."/>
            <person name="Gallardo Y."/>
            <person name="Ulloa R."/>
            <person name="Giaveno A."/>
            <person name="Degli Esposti M."/>
            <person name="Johnson D.B."/>
            <person name="Quatrini R."/>
        </authorList>
    </citation>
    <scope>NUCLEOTIDE SEQUENCE</scope>
    <source>
        <strain evidence="1">VAN18-1</strain>
    </source>
</reference>
<name>A0AAE3CJF2_9PROT</name>
<evidence type="ECO:0000313" key="2">
    <source>
        <dbReference type="Proteomes" id="UP001197378"/>
    </source>
</evidence>
<sequence length="216" mass="24206">MSTAKELARCVAATRNLAEHAEAIGYLTKRVTLGEWASRREGRRDEVRRTLNDFQETFSEQWRGPMPLDVNEQHRANNNGLMALLEGLRSLALNPEIKAGEESREFVAALVDAVERSHLGELHAVLSTVDQSVRNLLVRKKGNVGKDAVKVRVAQWCREAVAKAKAKGAKPNLNDISRKAAGLAVIWNREAGCPFSWEDELSAYPTIRNHWMPKKK</sequence>
<dbReference type="AlphaFoldDB" id="A0AAE3CJF2"/>